<evidence type="ECO:0000313" key="3">
    <source>
        <dbReference type="Proteomes" id="UP000019270"/>
    </source>
</evidence>
<keyword evidence="1" id="KW-1133">Transmembrane helix</keyword>
<evidence type="ECO:0000313" key="2">
    <source>
        <dbReference type="EMBL" id="EWG09060.1"/>
    </source>
</evidence>
<dbReference type="PANTHER" id="PTHR40078:SF1">
    <property type="entry name" value="INTEGRAL MEMBRANE PROTEIN"/>
    <property type="match status" value="1"/>
</dbReference>
<dbReference type="PANTHER" id="PTHR40078">
    <property type="entry name" value="INTEGRAL MEMBRANE PROTEIN-RELATED"/>
    <property type="match status" value="1"/>
</dbReference>
<feature type="transmembrane region" description="Helical" evidence="1">
    <location>
        <begin position="72"/>
        <end position="93"/>
    </location>
</feature>
<dbReference type="RefSeq" id="WP_035332500.1">
    <property type="nucleotide sequence ID" value="NZ_APVL01000022.1"/>
</dbReference>
<dbReference type="Pfam" id="PF19700">
    <property type="entry name" value="DUF6198"/>
    <property type="match status" value="1"/>
</dbReference>
<dbReference type="EMBL" id="APVL01000022">
    <property type="protein sequence ID" value="EWG09060.1"/>
    <property type="molecule type" value="Genomic_DNA"/>
</dbReference>
<feature type="transmembrane region" description="Helical" evidence="1">
    <location>
        <begin position="105"/>
        <end position="123"/>
    </location>
</feature>
<feature type="transmembrane region" description="Helical" evidence="1">
    <location>
        <begin position="157"/>
        <end position="188"/>
    </location>
</feature>
<proteinExistence type="predicted"/>
<dbReference type="AlphaFoldDB" id="W7KNH7"/>
<dbReference type="eggNOG" id="COG2364">
    <property type="taxonomic scope" value="Bacteria"/>
</dbReference>
<dbReference type="OrthoDB" id="1902994at2"/>
<name>W7KNH7_CYTFI</name>
<comment type="caution">
    <text evidence="2">The sequence shown here is derived from an EMBL/GenBank/DDBJ whole genome shotgun (WGS) entry which is preliminary data.</text>
</comment>
<dbReference type="Proteomes" id="UP000019270">
    <property type="component" value="Unassembled WGS sequence"/>
</dbReference>
<dbReference type="PATRIC" id="fig|1307436.3.peg.4464"/>
<feature type="transmembrane region" description="Helical" evidence="1">
    <location>
        <begin position="5"/>
        <end position="23"/>
    </location>
</feature>
<reference evidence="3" key="1">
    <citation type="submission" date="2013-03" db="EMBL/GenBank/DDBJ databases">
        <title>Draft genome sequence of Bacillus firmus DS1.</title>
        <authorList>
            <person name="Peng D."/>
            <person name="Zhu L."/>
            <person name="Sun M."/>
        </authorList>
    </citation>
    <scope>NUCLEOTIDE SEQUENCE [LARGE SCALE GENOMIC DNA]</scope>
    <source>
        <strain evidence="3">DS1</strain>
    </source>
</reference>
<dbReference type="InterPro" id="IPR038750">
    <property type="entry name" value="YczE/YyaS-like"/>
</dbReference>
<evidence type="ECO:0008006" key="4">
    <source>
        <dbReference type="Google" id="ProtNLM"/>
    </source>
</evidence>
<sequence>MKERLLFFIIGMLILTMGVALIIRSNLGASAWDALAVGESQLFNLTVGTFVFINGIVLIFINAFLMKKKPEVLAAISILIIGALIDFWLLIIFSDLSPQTLAGQSITLFLGILSMGMGVAIYLQAKFPASPMDTLMVAIHTRFGLNLRNSRIISESFALLLAFLFRGAIGVGTIVVTLTLGLVVQIFYPVFERALGKIQAPKGPVITKQ</sequence>
<reference evidence="2 3" key="2">
    <citation type="journal article" date="2016" name="Sci. Rep.">
        <title>A novel serine protease, Sep1, from Bacillus firmus DS-1 has nematicidal activity and degrades multiple intestinal-associated nematode proteins.</title>
        <authorList>
            <person name="Geng C."/>
            <person name="Nie X."/>
            <person name="Tang Z."/>
            <person name="Zhang Y."/>
            <person name="Lin J."/>
            <person name="Sun M."/>
            <person name="Peng D."/>
        </authorList>
    </citation>
    <scope>NUCLEOTIDE SEQUENCE [LARGE SCALE GENOMIC DNA]</scope>
    <source>
        <strain evidence="2 3">DS1</strain>
    </source>
</reference>
<keyword evidence="1" id="KW-0472">Membrane</keyword>
<protein>
    <recommendedName>
        <fullName evidence="4">Permease</fullName>
    </recommendedName>
</protein>
<feature type="transmembrane region" description="Helical" evidence="1">
    <location>
        <begin position="43"/>
        <end position="65"/>
    </location>
</feature>
<gene>
    <name evidence="2" type="ORF">PBF_20898</name>
</gene>
<keyword evidence="1" id="KW-0812">Transmembrane</keyword>
<organism evidence="2 3">
    <name type="scientific">Cytobacillus firmus DS1</name>
    <dbReference type="NCBI Taxonomy" id="1307436"/>
    <lineage>
        <taxon>Bacteria</taxon>
        <taxon>Bacillati</taxon>
        <taxon>Bacillota</taxon>
        <taxon>Bacilli</taxon>
        <taxon>Bacillales</taxon>
        <taxon>Bacillaceae</taxon>
        <taxon>Cytobacillus</taxon>
    </lineage>
</organism>
<evidence type="ECO:0000256" key="1">
    <source>
        <dbReference type="SAM" id="Phobius"/>
    </source>
</evidence>
<accession>W7KNH7</accession>